<dbReference type="Proteomes" id="UP000012062">
    <property type="component" value="Unassembled WGS sequence"/>
</dbReference>
<evidence type="ECO:0000313" key="2">
    <source>
        <dbReference type="Proteomes" id="UP000012062"/>
    </source>
</evidence>
<dbReference type="AlphaFoldDB" id="M5EVL3"/>
<comment type="caution">
    <text evidence="1">The sequence shown here is derived from an EMBL/GenBank/DDBJ whole genome shotgun (WGS) entry which is preliminary data.</text>
</comment>
<protein>
    <submittedName>
        <fullName evidence="1">Uncharacterized protein</fullName>
    </submittedName>
</protein>
<organism evidence="1 2">
    <name type="scientific">Mesorhizobium metallidurans STM 2683</name>
    <dbReference type="NCBI Taxonomy" id="1297569"/>
    <lineage>
        <taxon>Bacteria</taxon>
        <taxon>Pseudomonadati</taxon>
        <taxon>Pseudomonadota</taxon>
        <taxon>Alphaproteobacteria</taxon>
        <taxon>Hyphomicrobiales</taxon>
        <taxon>Phyllobacteriaceae</taxon>
        <taxon>Mesorhizobium</taxon>
    </lineage>
</organism>
<name>M5EVL3_9HYPH</name>
<evidence type="ECO:0000313" key="1">
    <source>
        <dbReference type="EMBL" id="CCV09039.1"/>
    </source>
</evidence>
<gene>
    <name evidence="1" type="ORF">MESS2_810013</name>
</gene>
<accession>M5EVL3</accession>
<sequence>MGRHRLRCRRHGYGIGRRCLPGLFSRAIAGCAGVAPGLGRHGKDRPGGELDTASQLIASDRKQALRFERNVLPFPLALNRQRIFGESMESDAIAPIVSDEQEGMGDRWSRQS</sequence>
<dbReference type="EMBL" id="CAUM01000152">
    <property type="protein sequence ID" value="CCV09039.1"/>
    <property type="molecule type" value="Genomic_DNA"/>
</dbReference>
<reference evidence="1 2" key="1">
    <citation type="submission" date="2013-02" db="EMBL/GenBank/DDBJ databases">
        <authorList>
            <person name="Genoscope - CEA"/>
        </authorList>
    </citation>
    <scope>NUCLEOTIDE SEQUENCE [LARGE SCALE GENOMIC DNA]</scope>
    <source>
        <strain evidence="1 2">STM 2683</strain>
    </source>
</reference>
<keyword evidence="2" id="KW-1185">Reference proteome</keyword>
<proteinExistence type="predicted"/>
<dbReference type="STRING" id="1297569.MESS2_810013"/>